<feature type="non-terminal residue" evidence="1">
    <location>
        <position position="1"/>
    </location>
</feature>
<dbReference type="AlphaFoldDB" id="A0A9P9IFT8"/>
<gene>
    <name evidence="1" type="ORF">EDB81DRAFT_667942</name>
</gene>
<organism evidence="1 2">
    <name type="scientific">Dactylonectria macrodidyma</name>
    <dbReference type="NCBI Taxonomy" id="307937"/>
    <lineage>
        <taxon>Eukaryota</taxon>
        <taxon>Fungi</taxon>
        <taxon>Dikarya</taxon>
        <taxon>Ascomycota</taxon>
        <taxon>Pezizomycotina</taxon>
        <taxon>Sordariomycetes</taxon>
        <taxon>Hypocreomycetidae</taxon>
        <taxon>Hypocreales</taxon>
        <taxon>Nectriaceae</taxon>
        <taxon>Dactylonectria</taxon>
    </lineage>
</organism>
<evidence type="ECO:0000313" key="1">
    <source>
        <dbReference type="EMBL" id="KAH7118382.1"/>
    </source>
</evidence>
<name>A0A9P9IFT8_9HYPO</name>
<proteinExistence type="predicted"/>
<comment type="caution">
    <text evidence="1">The sequence shown here is derived from an EMBL/GenBank/DDBJ whole genome shotgun (WGS) entry which is preliminary data.</text>
</comment>
<keyword evidence="2" id="KW-1185">Reference proteome</keyword>
<reference evidence="1" key="1">
    <citation type="journal article" date="2021" name="Nat. Commun.">
        <title>Genetic determinants of endophytism in the Arabidopsis root mycobiome.</title>
        <authorList>
            <person name="Mesny F."/>
            <person name="Miyauchi S."/>
            <person name="Thiergart T."/>
            <person name="Pickel B."/>
            <person name="Atanasova L."/>
            <person name="Karlsson M."/>
            <person name="Huettel B."/>
            <person name="Barry K.W."/>
            <person name="Haridas S."/>
            <person name="Chen C."/>
            <person name="Bauer D."/>
            <person name="Andreopoulos W."/>
            <person name="Pangilinan J."/>
            <person name="LaButti K."/>
            <person name="Riley R."/>
            <person name="Lipzen A."/>
            <person name="Clum A."/>
            <person name="Drula E."/>
            <person name="Henrissat B."/>
            <person name="Kohler A."/>
            <person name="Grigoriev I.V."/>
            <person name="Martin F.M."/>
            <person name="Hacquard S."/>
        </authorList>
    </citation>
    <scope>NUCLEOTIDE SEQUENCE</scope>
    <source>
        <strain evidence="1">MPI-CAGE-AT-0147</strain>
    </source>
</reference>
<accession>A0A9P9IFT8</accession>
<dbReference type="OrthoDB" id="5096914at2759"/>
<sequence>RDRATENFTRAVQRLMRRCDQLSNRYGADFYIVVRQNHQHYDYNSSNDPSFPTPLIEIVWALTHCISC</sequence>
<dbReference type="Proteomes" id="UP000738349">
    <property type="component" value="Unassembled WGS sequence"/>
</dbReference>
<evidence type="ECO:0000313" key="2">
    <source>
        <dbReference type="Proteomes" id="UP000738349"/>
    </source>
</evidence>
<dbReference type="EMBL" id="JAGMUV010000027">
    <property type="protein sequence ID" value="KAH7118382.1"/>
    <property type="molecule type" value="Genomic_DNA"/>
</dbReference>
<protein>
    <submittedName>
        <fullName evidence="1">Uncharacterized protein</fullName>
    </submittedName>
</protein>